<feature type="transmembrane region" description="Helical" evidence="10">
    <location>
        <begin position="520"/>
        <end position="548"/>
    </location>
</feature>
<dbReference type="STRING" id="4615.A0A199VWK3"/>
<name>A0A199VWK3_ANACO</name>
<feature type="transmembrane region" description="Helical" evidence="10">
    <location>
        <begin position="443"/>
        <end position="464"/>
    </location>
</feature>
<feature type="domain" description="Sodium/calcium exchanger membrane region" evidence="11">
    <location>
        <begin position="422"/>
        <end position="568"/>
    </location>
</feature>
<feature type="transmembrane region" description="Helical" evidence="10">
    <location>
        <begin position="387"/>
        <end position="406"/>
    </location>
</feature>
<dbReference type="GO" id="GO:0008324">
    <property type="term" value="F:monoatomic cation transmembrane transporter activity"/>
    <property type="evidence" value="ECO:0007669"/>
    <property type="project" value="TreeGrafter"/>
</dbReference>
<gene>
    <name evidence="12" type="ORF">ACMD2_26535</name>
</gene>
<evidence type="ECO:0000256" key="4">
    <source>
        <dbReference type="ARBA" id="ARBA00022692"/>
    </source>
</evidence>
<dbReference type="PANTHER" id="PTHR12266:SF33">
    <property type="entry name" value="CATION_CALCIUM EXCHANGER 5"/>
    <property type="match status" value="1"/>
</dbReference>
<keyword evidence="8" id="KW-0406">Ion transport</keyword>
<keyword evidence="2" id="KW-0813">Transport</keyword>
<dbReference type="Pfam" id="PF01699">
    <property type="entry name" value="Na_Ca_ex"/>
    <property type="match status" value="2"/>
</dbReference>
<keyword evidence="6" id="KW-0915">Sodium</keyword>
<dbReference type="GO" id="GO:0016020">
    <property type="term" value="C:membrane"/>
    <property type="evidence" value="ECO:0007669"/>
    <property type="project" value="UniProtKB-SubCell"/>
</dbReference>
<feature type="transmembrane region" description="Helical" evidence="10">
    <location>
        <begin position="554"/>
        <end position="574"/>
    </location>
</feature>
<evidence type="ECO:0000313" key="12">
    <source>
        <dbReference type="EMBL" id="OAY81075.1"/>
    </source>
</evidence>
<keyword evidence="8" id="KW-0739">Sodium transport</keyword>
<dbReference type="PANTHER" id="PTHR12266">
    <property type="entry name" value="NA+/CA2+ K+ INDEPENDENT EXCHANGER"/>
    <property type="match status" value="1"/>
</dbReference>
<evidence type="ECO:0000256" key="2">
    <source>
        <dbReference type="ARBA" id="ARBA00022448"/>
    </source>
</evidence>
<feature type="transmembrane region" description="Helical" evidence="10">
    <location>
        <begin position="18"/>
        <end position="35"/>
    </location>
</feature>
<feature type="transmembrane region" description="Helical" evidence="10">
    <location>
        <begin position="351"/>
        <end position="375"/>
    </location>
</feature>
<sequence>MAAPCFFSSPSSSSPLKLIPISLLLLSYTFFLLFFPPPHPLHLTHFSFSSKSPRRGRILLPQSFSSQSSSSVCSSVLRVPAGERCAFSASHCGGDPPGLLNYAALHFCLLSGDLRLSLPSLSLLLLLHFRLLASAASLHFSPAVSRLAARLRLSPSMAAVTLLSLGNGAPDAFASAAALRGGLPRTGLAAILSAGTFVSAFVVGAVTLLAAPFPLDPAPFVRDVFFYLVASSALFYIYLSAEIFLWQAVGFILFYLFFVGFVFYMDLAAECNDTRGREVQARMVDEKEACGQRMILPHALKLETKQVAEDSKSGPGFCGLIRKITKVWEVPITVLLKLTIPSSSRAEWNRFYVSANIALCPLILLYSLSSFVALDSQIVFFLPRTRFPLWSIILFVSLCLALYHFIFEKEPPETEWTVAITLISFMMSVFWISTMAGELLNCLTAIGSIMNFPPAILGLTVLAWGNSVGDLVADVALAKAGQPAMAMAGCFAGPMFNMLVGLGTAFVVQTARVYPKAYELQFNIGIVVAFVFLLCSLMGSLLVITWYGFRVPRFWGYCLVGLYVLFTAAGLALARLSG</sequence>
<evidence type="ECO:0000256" key="8">
    <source>
        <dbReference type="ARBA" id="ARBA00023201"/>
    </source>
</evidence>
<feature type="transmembrane region" description="Helical" evidence="10">
    <location>
        <begin position="418"/>
        <end position="436"/>
    </location>
</feature>
<comment type="subcellular location">
    <subcellularLocation>
        <location evidence="1">Membrane</location>
        <topology evidence="1">Multi-pass membrane protein</topology>
    </subcellularLocation>
</comment>
<proteinExistence type="inferred from homology"/>
<evidence type="ECO:0000313" key="13">
    <source>
        <dbReference type="Proteomes" id="UP000092600"/>
    </source>
</evidence>
<dbReference type="Proteomes" id="UP000092600">
    <property type="component" value="Unassembled WGS sequence"/>
</dbReference>
<feature type="transmembrane region" description="Helical" evidence="10">
    <location>
        <begin position="248"/>
        <end position="265"/>
    </location>
</feature>
<dbReference type="GO" id="GO:0006814">
    <property type="term" value="P:sodium ion transport"/>
    <property type="evidence" value="ECO:0007669"/>
    <property type="project" value="UniProtKB-KW"/>
</dbReference>
<feature type="transmembrane region" description="Helical" evidence="10">
    <location>
        <begin position="191"/>
        <end position="212"/>
    </location>
</feature>
<protein>
    <submittedName>
        <fullName evidence="12">Cation/calcium exchanger 5</fullName>
    </submittedName>
</protein>
<evidence type="ECO:0000256" key="6">
    <source>
        <dbReference type="ARBA" id="ARBA00023053"/>
    </source>
</evidence>
<comment type="caution">
    <text evidence="12">The sequence shown here is derived from an EMBL/GenBank/DDBJ whole genome shotgun (WGS) entry which is preliminary data.</text>
</comment>
<keyword evidence="4 10" id="KW-0812">Transmembrane</keyword>
<comment type="similarity">
    <text evidence="9">Belongs to the Ca(2+):cation antiporter (CaCA) (TC 2.A.19) family. Cation/calcium exchanger (CCX) subfamily.</text>
</comment>
<reference evidence="12 13" key="1">
    <citation type="journal article" date="2016" name="DNA Res.">
        <title>The draft genome of MD-2 pineapple using hybrid error correction of long reads.</title>
        <authorList>
            <person name="Redwan R.M."/>
            <person name="Saidin A."/>
            <person name="Kumar S.V."/>
        </authorList>
    </citation>
    <scope>NUCLEOTIDE SEQUENCE [LARGE SCALE GENOMIC DNA]</scope>
    <source>
        <strain evidence="13">cv. MD2</strain>
        <tissue evidence="12">Leaf</tissue>
    </source>
</reference>
<evidence type="ECO:0000256" key="5">
    <source>
        <dbReference type="ARBA" id="ARBA00022989"/>
    </source>
</evidence>
<organism evidence="12 13">
    <name type="scientific">Ananas comosus</name>
    <name type="common">Pineapple</name>
    <name type="synonym">Ananas ananas</name>
    <dbReference type="NCBI Taxonomy" id="4615"/>
    <lineage>
        <taxon>Eukaryota</taxon>
        <taxon>Viridiplantae</taxon>
        <taxon>Streptophyta</taxon>
        <taxon>Embryophyta</taxon>
        <taxon>Tracheophyta</taxon>
        <taxon>Spermatophyta</taxon>
        <taxon>Magnoliopsida</taxon>
        <taxon>Liliopsida</taxon>
        <taxon>Poales</taxon>
        <taxon>Bromeliaceae</taxon>
        <taxon>Bromelioideae</taxon>
        <taxon>Ananas</taxon>
    </lineage>
</organism>
<evidence type="ECO:0000256" key="10">
    <source>
        <dbReference type="SAM" id="Phobius"/>
    </source>
</evidence>
<dbReference type="Gene3D" id="1.20.1420.30">
    <property type="entry name" value="NCX, central ion-binding region"/>
    <property type="match status" value="2"/>
</dbReference>
<keyword evidence="3" id="KW-0050">Antiport</keyword>
<keyword evidence="7 10" id="KW-0472">Membrane</keyword>
<evidence type="ECO:0000256" key="9">
    <source>
        <dbReference type="ARBA" id="ARBA00038187"/>
    </source>
</evidence>
<dbReference type="InterPro" id="IPR051359">
    <property type="entry name" value="CaCA_antiporter"/>
</dbReference>
<dbReference type="GO" id="GO:0015297">
    <property type="term" value="F:antiporter activity"/>
    <property type="evidence" value="ECO:0007669"/>
    <property type="project" value="UniProtKB-KW"/>
</dbReference>
<evidence type="ECO:0000259" key="11">
    <source>
        <dbReference type="Pfam" id="PF01699"/>
    </source>
</evidence>
<accession>A0A199VWK3</accession>
<dbReference type="InterPro" id="IPR044880">
    <property type="entry name" value="NCX_ion-bd_dom_sf"/>
</dbReference>
<evidence type="ECO:0000256" key="7">
    <source>
        <dbReference type="ARBA" id="ARBA00023136"/>
    </source>
</evidence>
<feature type="transmembrane region" description="Helical" evidence="10">
    <location>
        <begin position="484"/>
        <end position="508"/>
    </location>
</feature>
<evidence type="ECO:0000256" key="3">
    <source>
        <dbReference type="ARBA" id="ARBA00022449"/>
    </source>
</evidence>
<feature type="domain" description="Sodium/calcium exchanger membrane region" evidence="11">
    <location>
        <begin position="122"/>
        <end position="263"/>
    </location>
</feature>
<dbReference type="AlphaFoldDB" id="A0A199VWK3"/>
<dbReference type="EMBL" id="LSRQ01000748">
    <property type="protein sequence ID" value="OAY81075.1"/>
    <property type="molecule type" value="Genomic_DNA"/>
</dbReference>
<keyword evidence="5 10" id="KW-1133">Transmembrane helix</keyword>
<feature type="transmembrane region" description="Helical" evidence="10">
    <location>
        <begin position="224"/>
        <end position="241"/>
    </location>
</feature>
<dbReference type="InterPro" id="IPR004837">
    <property type="entry name" value="NaCa_Exmemb"/>
</dbReference>
<evidence type="ECO:0000256" key="1">
    <source>
        <dbReference type="ARBA" id="ARBA00004141"/>
    </source>
</evidence>